<evidence type="ECO:0000313" key="1">
    <source>
        <dbReference type="EMBL" id="MFC6705436.1"/>
    </source>
</evidence>
<dbReference type="EMBL" id="JBHSWH010000001">
    <property type="protein sequence ID" value="MFC6705436.1"/>
    <property type="molecule type" value="Genomic_DNA"/>
</dbReference>
<sequence length="154" mass="16836">MPDHPDRVFRDLLDLIDRYGWAVRHVGAGDGRPAFSYTVGLTASDHAELVMVGMPPEPAQAFLNLAGHEVRAGRTFQHGEITDALTDGAGIGVITVVATEELTAVAQVYGEPVQALQLIWPNSKGWFPWEPGYNNAPEAQPFLGPLPTVWRRTH</sequence>
<proteinExistence type="predicted"/>
<dbReference type="RefSeq" id="WP_382400565.1">
    <property type="nucleotide sequence ID" value="NZ_JBHSWH010000001.1"/>
</dbReference>
<dbReference type="Proteomes" id="UP001596298">
    <property type="component" value="Unassembled WGS sequence"/>
</dbReference>
<comment type="caution">
    <text evidence="1">The sequence shown here is derived from an EMBL/GenBank/DDBJ whole genome shotgun (WGS) entry which is preliminary data.</text>
</comment>
<gene>
    <name evidence="1" type="ORF">ACFQDH_09195</name>
</gene>
<accession>A0ABW2AF67</accession>
<evidence type="ECO:0000313" key="2">
    <source>
        <dbReference type="Proteomes" id="UP001596298"/>
    </source>
</evidence>
<reference evidence="2" key="1">
    <citation type="journal article" date="2019" name="Int. J. Syst. Evol. Microbiol.">
        <title>The Global Catalogue of Microorganisms (GCM) 10K type strain sequencing project: providing services to taxonomists for standard genome sequencing and annotation.</title>
        <authorList>
            <consortium name="The Broad Institute Genomics Platform"/>
            <consortium name="The Broad Institute Genome Sequencing Center for Infectious Disease"/>
            <person name="Wu L."/>
            <person name="Ma J."/>
        </authorList>
    </citation>
    <scope>NUCLEOTIDE SEQUENCE [LARGE SCALE GENOMIC DNA]</scope>
    <source>
        <strain evidence="2">CCUG 58127</strain>
    </source>
</reference>
<dbReference type="InterPro" id="IPR025358">
    <property type="entry name" value="DUF4262"/>
</dbReference>
<organism evidence="1 2">
    <name type="scientific">Flexivirga alba</name>
    <dbReference type="NCBI Taxonomy" id="702742"/>
    <lineage>
        <taxon>Bacteria</taxon>
        <taxon>Bacillati</taxon>
        <taxon>Actinomycetota</taxon>
        <taxon>Actinomycetes</taxon>
        <taxon>Micrococcales</taxon>
        <taxon>Dermacoccaceae</taxon>
        <taxon>Flexivirga</taxon>
    </lineage>
</organism>
<protein>
    <submittedName>
        <fullName evidence="1">DUF4262 domain-containing protein</fullName>
    </submittedName>
</protein>
<keyword evidence="2" id="KW-1185">Reference proteome</keyword>
<dbReference type="Pfam" id="PF14081">
    <property type="entry name" value="DUF4262"/>
    <property type="match status" value="1"/>
</dbReference>
<name>A0ABW2AF67_9MICO</name>